<dbReference type="Pfam" id="PF00583">
    <property type="entry name" value="Acetyltransf_1"/>
    <property type="match status" value="1"/>
</dbReference>
<organism evidence="2">
    <name type="scientific">bioreactor metagenome</name>
    <dbReference type="NCBI Taxonomy" id="1076179"/>
    <lineage>
        <taxon>unclassified sequences</taxon>
        <taxon>metagenomes</taxon>
        <taxon>ecological metagenomes</taxon>
    </lineage>
</organism>
<gene>
    <name evidence="2" type="ORF">SDC9_132264</name>
</gene>
<feature type="domain" description="N-acetyltransferase" evidence="1">
    <location>
        <begin position="1"/>
        <end position="157"/>
    </location>
</feature>
<dbReference type="InterPro" id="IPR000182">
    <property type="entry name" value="GNAT_dom"/>
</dbReference>
<evidence type="ECO:0000259" key="1">
    <source>
        <dbReference type="PROSITE" id="PS51186"/>
    </source>
</evidence>
<dbReference type="EMBL" id="VSSQ01033548">
    <property type="protein sequence ID" value="MPM85186.1"/>
    <property type="molecule type" value="Genomic_DNA"/>
</dbReference>
<dbReference type="GO" id="GO:0016747">
    <property type="term" value="F:acyltransferase activity, transferring groups other than amino-acyl groups"/>
    <property type="evidence" value="ECO:0007669"/>
    <property type="project" value="InterPro"/>
</dbReference>
<dbReference type="AlphaFoldDB" id="A0A645D738"/>
<dbReference type="InterPro" id="IPR016181">
    <property type="entry name" value="Acyl_CoA_acyltransferase"/>
</dbReference>
<name>A0A645D738_9ZZZZ</name>
<dbReference type="Gene3D" id="3.40.630.30">
    <property type="match status" value="1"/>
</dbReference>
<protein>
    <recommendedName>
        <fullName evidence="1">N-acetyltransferase domain-containing protein</fullName>
    </recommendedName>
</protein>
<accession>A0A645D738</accession>
<dbReference type="SUPFAM" id="SSF55729">
    <property type="entry name" value="Acyl-CoA N-acyltransferases (Nat)"/>
    <property type="match status" value="1"/>
</dbReference>
<evidence type="ECO:0000313" key="2">
    <source>
        <dbReference type="EMBL" id="MPM85186.1"/>
    </source>
</evidence>
<comment type="caution">
    <text evidence="2">The sequence shown here is derived from an EMBL/GenBank/DDBJ whole genome shotgun (WGS) entry which is preliminary data.</text>
</comment>
<dbReference type="PROSITE" id="PS51186">
    <property type="entry name" value="GNAT"/>
    <property type="match status" value="1"/>
</dbReference>
<reference evidence="2" key="1">
    <citation type="submission" date="2019-08" db="EMBL/GenBank/DDBJ databases">
        <authorList>
            <person name="Kucharzyk K."/>
            <person name="Murdoch R.W."/>
            <person name="Higgins S."/>
            <person name="Loffler F."/>
        </authorList>
    </citation>
    <scope>NUCLEOTIDE SEQUENCE</scope>
</reference>
<sequence length="287" mass="33321">MNYKIEKNYRDNDALRHSFNELATETFGLSFECWYQNGYWGEKYIPYSIVIDGTVISNVSVSLIDCKLNGKAKHYIQLGTVMTNKLHRGKGYCQILMETILHDYAVCDGFFLFANDSVLDFYPKFGFQPAQEYRLCADISYNFDSRAEPVSMKTKQDWVYFLKEKNLRFSNGILQLNTDGLMMFYLTQFMQNNVYYIKALDAYVIADIDNDALILYDVFSKSPVDMIEVCNSFGNTITKAEFAFVPKEKRLLKKYEHKESNTTFFVRGDNLLKDMGEILSFPEIAHA</sequence>
<proteinExistence type="predicted"/>